<dbReference type="Pfam" id="PF00072">
    <property type="entry name" value="Response_reg"/>
    <property type="match status" value="1"/>
</dbReference>
<comment type="caution">
    <text evidence="6">The sequence shown here is derived from an EMBL/GenBank/DDBJ whole genome shotgun (WGS) entry which is preliminary data.</text>
</comment>
<comment type="catalytic activity">
    <reaction evidence="2">
        <text>2 GTP = 3',3'-c-di-GMP + 2 diphosphate</text>
        <dbReference type="Rhea" id="RHEA:24898"/>
        <dbReference type="ChEBI" id="CHEBI:33019"/>
        <dbReference type="ChEBI" id="CHEBI:37565"/>
        <dbReference type="ChEBI" id="CHEBI:58805"/>
        <dbReference type="EC" id="2.7.7.65"/>
    </reaction>
</comment>
<dbReference type="PANTHER" id="PTHR45138:SF9">
    <property type="entry name" value="DIGUANYLATE CYCLASE DGCM-RELATED"/>
    <property type="match status" value="1"/>
</dbReference>
<dbReference type="Proteomes" id="UP000093080">
    <property type="component" value="Unassembled WGS sequence"/>
</dbReference>
<dbReference type="Gene3D" id="3.30.70.270">
    <property type="match status" value="1"/>
</dbReference>
<dbReference type="Gene3D" id="3.40.50.2300">
    <property type="match status" value="1"/>
</dbReference>
<reference evidence="6 7" key="1">
    <citation type="submission" date="2016-06" db="EMBL/GenBank/DDBJ databases">
        <title>Respiratory ammonification of nitrate coupled to the oxidation of elemental sulfur in deep-sea autotrophic thermophilic bacteria.</title>
        <authorList>
            <person name="Slobodkina G.B."/>
            <person name="Mardanov A.V."/>
            <person name="Ravin N.V."/>
            <person name="Frolova A.A."/>
            <person name="Viryasiv M.B."/>
            <person name="Chernyh N.A."/>
            <person name="Bonch-Osmolovskaya E.A."/>
            <person name="Slobodkin A.I."/>
        </authorList>
    </citation>
    <scope>NUCLEOTIDE SEQUENCE [LARGE SCALE GENOMIC DNA]</scope>
    <source>
        <strain evidence="6 7">S69</strain>
    </source>
</reference>
<dbReference type="InterPro" id="IPR000160">
    <property type="entry name" value="GGDEF_dom"/>
</dbReference>
<dbReference type="RefSeq" id="WP_244155268.1">
    <property type="nucleotide sequence ID" value="NZ_MAGO01000001.1"/>
</dbReference>
<dbReference type="InterPro" id="IPR043128">
    <property type="entry name" value="Rev_trsase/Diguanyl_cyclase"/>
</dbReference>
<dbReference type="CDD" id="cd01949">
    <property type="entry name" value="GGDEF"/>
    <property type="match status" value="1"/>
</dbReference>
<evidence type="ECO:0000259" key="4">
    <source>
        <dbReference type="PROSITE" id="PS50110"/>
    </source>
</evidence>
<dbReference type="PANTHER" id="PTHR45138">
    <property type="entry name" value="REGULATORY COMPONENTS OF SENSORY TRANSDUCTION SYSTEM"/>
    <property type="match status" value="1"/>
</dbReference>
<dbReference type="SUPFAM" id="SSF52172">
    <property type="entry name" value="CheY-like"/>
    <property type="match status" value="1"/>
</dbReference>
<dbReference type="GO" id="GO:0000160">
    <property type="term" value="P:phosphorelay signal transduction system"/>
    <property type="evidence" value="ECO:0007669"/>
    <property type="project" value="InterPro"/>
</dbReference>
<proteinExistence type="predicted"/>
<dbReference type="InterPro" id="IPR029787">
    <property type="entry name" value="Nucleotide_cyclase"/>
</dbReference>
<evidence type="ECO:0000256" key="2">
    <source>
        <dbReference type="ARBA" id="ARBA00034247"/>
    </source>
</evidence>
<keyword evidence="3" id="KW-0597">Phosphoprotein</keyword>
<organism evidence="6 7">
    <name type="scientific">Dissulfuribacter thermophilus</name>
    <dbReference type="NCBI Taxonomy" id="1156395"/>
    <lineage>
        <taxon>Bacteria</taxon>
        <taxon>Pseudomonadati</taxon>
        <taxon>Thermodesulfobacteriota</taxon>
        <taxon>Dissulfuribacteria</taxon>
        <taxon>Dissulfuribacterales</taxon>
        <taxon>Dissulfuribacteraceae</taxon>
        <taxon>Dissulfuribacter</taxon>
    </lineage>
</organism>
<dbReference type="FunFam" id="3.30.70.270:FF:000001">
    <property type="entry name" value="Diguanylate cyclase domain protein"/>
    <property type="match status" value="1"/>
</dbReference>
<dbReference type="InterPro" id="IPR050469">
    <property type="entry name" value="Diguanylate_Cyclase"/>
</dbReference>
<sequence>MVDLREDSERFAYEEKQSIIVVDDDPAILGIVGHFIDSINIPFKIAKDGVEALELMEQEHATIVITDLLMPRMDGMRLIREIKKRWPDTDIIVMTGYGKDFSYTDVISAGASDFIQKPFNFNELEAKLRRVIRERNLRATLKRLSIRDGLTDLFNRRYFEQKLEEEAERAYRQGYPLFLILVDLDKFKPVNDTYGHQEGDKILRNLAKILINSTRKYVDSAFRFGGDEFTLIIPQANLRQVQIIAERIRQNYLETDRKGTTLSIGISRFKRTNRKLRDDLYTLIHQADEAMYKAKELGGDRVIVHKSAMEASAQYDG</sequence>
<dbReference type="SUPFAM" id="SSF55073">
    <property type="entry name" value="Nucleotide cyclase"/>
    <property type="match status" value="1"/>
</dbReference>
<gene>
    <name evidence="6" type="ORF">DBT_0086</name>
</gene>
<evidence type="ECO:0000313" key="6">
    <source>
        <dbReference type="EMBL" id="OCC16269.1"/>
    </source>
</evidence>
<dbReference type="AlphaFoldDB" id="A0A1B9F8K3"/>
<dbReference type="Pfam" id="PF00990">
    <property type="entry name" value="GGDEF"/>
    <property type="match status" value="1"/>
</dbReference>
<accession>A0A1B9F8K3</accession>
<dbReference type="SMART" id="SM00267">
    <property type="entry name" value="GGDEF"/>
    <property type="match status" value="1"/>
</dbReference>
<feature type="modified residue" description="4-aspartylphosphate" evidence="3">
    <location>
        <position position="67"/>
    </location>
</feature>
<dbReference type="PROSITE" id="PS50887">
    <property type="entry name" value="GGDEF"/>
    <property type="match status" value="1"/>
</dbReference>
<dbReference type="STRING" id="1156395.DBT_0086"/>
<dbReference type="NCBIfam" id="TIGR00254">
    <property type="entry name" value="GGDEF"/>
    <property type="match status" value="1"/>
</dbReference>
<feature type="domain" description="GGDEF" evidence="5">
    <location>
        <begin position="175"/>
        <end position="307"/>
    </location>
</feature>
<evidence type="ECO:0000256" key="1">
    <source>
        <dbReference type="ARBA" id="ARBA00012528"/>
    </source>
</evidence>
<evidence type="ECO:0000256" key="3">
    <source>
        <dbReference type="PROSITE-ProRule" id="PRU00169"/>
    </source>
</evidence>
<feature type="domain" description="Response regulatory" evidence="4">
    <location>
        <begin position="18"/>
        <end position="132"/>
    </location>
</feature>
<keyword evidence="7" id="KW-1185">Reference proteome</keyword>
<evidence type="ECO:0000313" key="7">
    <source>
        <dbReference type="Proteomes" id="UP000093080"/>
    </source>
</evidence>
<evidence type="ECO:0000259" key="5">
    <source>
        <dbReference type="PROSITE" id="PS50887"/>
    </source>
</evidence>
<dbReference type="InterPro" id="IPR001789">
    <property type="entry name" value="Sig_transdc_resp-reg_receiver"/>
</dbReference>
<dbReference type="EC" id="2.7.7.65" evidence="1"/>
<dbReference type="PROSITE" id="PS50110">
    <property type="entry name" value="RESPONSE_REGULATORY"/>
    <property type="match status" value="1"/>
</dbReference>
<dbReference type="InterPro" id="IPR011006">
    <property type="entry name" value="CheY-like_superfamily"/>
</dbReference>
<dbReference type="GO" id="GO:0052621">
    <property type="term" value="F:diguanylate cyclase activity"/>
    <property type="evidence" value="ECO:0007669"/>
    <property type="project" value="UniProtKB-EC"/>
</dbReference>
<protein>
    <recommendedName>
        <fullName evidence="1">diguanylate cyclase</fullName>
        <ecNumber evidence="1">2.7.7.65</ecNumber>
    </recommendedName>
</protein>
<dbReference type="EMBL" id="MAGO01000001">
    <property type="protein sequence ID" value="OCC16269.1"/>
    <property type="molecule type" value="Genomic_DNA"/>
</dbReference>
<dbReference type="SMART" id="SM00448">
    <property type="entry name" value="REC"/>
    <property type="match status" value="1"/>
</dbReference>
<name>A0A1B9F8K3_9BACT</name>
<dbReference type="CDD" id="cd17536">
    <property type="entry name" value="REC_YesN-like"/>
    <property type="match status" value="1"/>
</dbReference>